<organism evidence="4 5">
    <name type="scientific">Corchorus olitorius</name>
    <dbReference type="NCBI Taxonomy" id="93759"/>
    <lineage>
        <taxon>Eukaryota</taxon>
        <taxon>Viridiplantae</taxon>
        <taxon>Streptophyta</taxon>
        <taxon>Embryophyta</taxon>
        <taxon>Tracheophyta</taxon>
        <taxon>Spermatophyta</taxon>
        <taxon>Magnoliopsida</taxon>
        <taxon>eudicotyledons</taxon>
        <taxon>Gunneridae</taxon>
        <taxon>Pentapetalae</taxon>
        <taxon>rosids</taxon>
        <taxon>malvids</taxon>
        <taxon>Malvales</taxon>
        <taxon>Malvaceae</taxon>
        <taxon>Grewioideae</taxon>
        <taxon>Apeibeae</taxon>
        <taxon>Corchorus</taxon>
    </lineage>
</organism>
<dbReference type="SMART" id="SM00733">
    <property type="entry name" value="Mterf"/>
    <property type="match status" value="5"/>
</dbReference>
<keyword evidence="3" id="KW-0809">Transit peptide</keyword>
<dbReference type="GO" id="GO:0006353">
    <property type="term" value="P:DNA-templated transcription termination"/>
    <property type="evidence" value="ECO:0007669"/>
    <property type="project" value="UniProtKB-KW"/>
</dbReference>
<dbReference type="EMBL" id="AWUE01013551">
    <property type="protein sequence ID" value="OMP06651.1"/>
    <property type="molecule type" value="Genomic_DNA"/>
</dbReference>
<dbReference type="AlphaFoldDB" id="A0A1R3KHU7"/>
<keyword evidence="2" id="KW-0805">Transcription regulation</keyword>
<evidence type="ECO:0000313" key="5">
    <source>
        <dbReference type="Proteomes" id="UP000187203"/>
    </source>
</evidence>
<name>A0A1R3KHU7_9ROSI</name>
<evidence type="ECO:0000313" key="4">
    <source>
        <dbReference type="EMBL" id="OMP06651.1"/>
    </source>
</evidence>
<reference evidence="5" key="1">
    <citation type="submission" date="2013-09" db="EMBL/GenBank/DDBJ databases">
        <title>Corchorus olitorius genome sequencing.</title>
        <authorList>
            <person name="Alam M."/>
            <person name="Haque M.S."/>
            <person name="Islam M.S."/>
            <person name="Emdad E.M."/>
            <person name="Islam M.M."/>
            <person name="Ahmed B."/>
            <person name="Halim A."/>
            <person name="Hossen Q.M.M."/>
            <person name="Hossain M.Z."/>
            <person name="Ahmed R."/>
            <person name="Khan M.M."/>
            <person name="Islam R."/>
            <person name="Rashid M.M."/>
            <person name="Khan S.A."/>
            <person name="Rahman M.S."/>
            <person name="Alam M."/>
            <person name="Yahiya A.S."/>
            <person name="Khan M.S."/>
            <person name="Azam M.S."/>
            <person name="Haque T."/>
            <person name="Lashkar M.Z.H."/>
            <person name="Akhand A.I."/>
            <person name="Morshed G."/>
            <person name="Roy S."/>
            <person name="Uddin K.S."/>
            <person name="Rabeya T."/>
            <person name="Hossain A.S."/>
            <person name="Chowdhury A."/>
            <person name="Snigdha A.R."/>
            <person name="Mortoza M.S."/>
            <person name="Matin S.A."/>
            <person name="Hoque S.M.E."/>
            <person name="Islam M.K."/>
            <person name="Roy D.K."/>
            <person name="Haider R."/>
            <person name="Moosa M.M."/>
            <person name="Elias S.M."/>
            <person name="Hasan A.M."/>
            <person name="Jahan S."/>
            <person name="Shafiuddin M."/>
            <person name="Mahmood N."/>
            <person name="Shommy N.S."/>
        </authorList>
    </citation>
    <scope>NUCLEOTIDE SEQUENCE [LARGE SCALE GENOMIC DNA]</scope>
    <source>
        <strain evidence="5">cv. O-4</strain>
    </source>
</reference>
<dbReference type="PANTHER" id="PTHR13068">
    <property type="entry name" value="CGI-12 PROTEIN-RELATED"/>
    <property type="match status" value="1"/>
</dbReference>
<proteinExistence type="inferred from homology"/>
<dbReference type="PANTHER" id="PTHR13068:SF133">
    <property type="entry name" value="MITOCHONDRIAL TRANSCRIPTION TERMINATION FACTOR FAMILY PROTEIN"/>
    <property type="match status" value="1"/>
</dbReference>
<keyword evidence="2" id="KW-0804">Transcription</keyword>
<comment type="similarity">
    <text evidence="1">Belongs to the mTERF family.</text>
</comment>
<comment type="caution">
    <text evidence="4">The sequence shown here is derived from an EMBL/GenBank/DDBJ whole genome shotgun (WGS) entry which is preliminary data.</text>
</comment>
<dbReference type="GO" id="GO:0003676">
    <property type="term" value="F:nucleic acid binding"/>
    <property type="evidence" value="ECO:0007669"/>
    <property type="project" value="InterPro"/>
</dbReference>
<accession>A0A1R3KHU7</accession>
<sequence>MAAVNQYFDALKLNYLSVSSPLFLWKRPTPILLKIPLAEGRRRTLVSLQNEASVQPITPKTTTEQHDFTVDYLVKSCGLSLEAAISTAEKVQFQSPQKPDLVLALFRNYGFSKTQISKLIRRRPDFLTANAEKNLMPKLEFFRSIGMSNYNLAKTLTNDPTILTRSLENHIIPSYEYLKSILLTNDKVVGSFKRTTWVLLKDPCKNLGPNIALLREAGVTQKCLSLLLTHFPEAVMQKGEVFGAILRKVSEMGFDPTKSQYVLAVHALSGKGNKSIMEKCIEVYKRWGWTEDDILTAFKKHPNSMMMSERKLMKCMDYFVNQLGLPSRLIAQSPVVLFFSLEKRIIPRCSVYQVLVSKGLLKEDFSLTNVLLPREERFLDRFITKYEKEVPELLSFYQSKLNVEVEEA</sequence>
<evidence type="ECO:0000256" key="2">
    <source>
        <dbReference type="ARBA" id="ARBA00022472"/>
    </source>
</evidence>
<evidence type="ECO:0000256" key="3">
    <source>
        <dbReference type="ARBA" id="ARBA00022946"/>
    </source>
</evidence>
<keyword evidence="5" id="KW-1185">Reference proteome</keyword>
<dbReference type="InterPro" id="IPR038538">
    <property type="entry name" value="MTERF_sf"/>
</dbReference>
<protein>
    <submittedName>
        <fullName evidence="4">Mitochodrial transcription termination factor-related protein</fullName>
    </submittedName>
</protein>
<dbReference type="FunFam" id="1.25.70.10:FF:000001">
    <property type="entry name" value="Mitochondrial transcription termination factor-like"/>
    <property type="match status" value="1"/>
</dbReference>
<dbReference type="Proteomes" id="UP000187203">
    <property type="component" value="Unassembled WGS sequence"/>
</dbReference>
<evidence type="ECO:0000256" key="1">
    <source>
        <dbReference type="ARBA" id="ARBA00007692"/>
    </source>
</evidence>
<keyword evidence="2" id="KW-0806">Transcription termination</keyword>
<dbReference type="Pfam" id="PF02536">
    <property type="entry name" value="mTERF"/>
    <property type="match status" value="1"/>
</dbReference>
<dbReference type="OrthoDB" id="637682at2759"/>
<dbReference type="STRING" id="93759.A0A1R3KHU7"/>
<dbReference type="Gene3D" id="1.25.70.10">
    <property type="entry name" value="Transcription termination factor 3, mitochondrial"/>
    <property type="match status" value="1"/>
</dbReference>
<dbReference type="InterPro" id="IPR003690">
    <property type="entry name" value="MTERF"/>
</dbReference>
<gene>
    <name evidence="4" type="ORF">COLO4_08003</name>
</gene>